<reference evidence="3 4" key="1">
    <citation type="journal article" date="2015" name="Genome Biol. Evol.">
        <title>Comparative Genomics of a Bacterivorous Green Alga Reveals Evolutionary Causalities and Consequences of Phago-Mixotrophic Mode of Nutrition.</title>
        <authorList>
            <person name="Burns J.A."/>
            <person name="Paasch A."/>
            <person name="Narechania A."/>
            <person name="Kim E."/>
        </authorList>
    </citation>
    <scope>NUCLEOTIDE SEQUENCE [LARGE SCALE GENOMIC DNA]</scope>
    <source>
        <strain evidence="3 4">PLY_AMNH</strain>
    </source>
</reference>
<dbReference type="Pfam" id="PF03372">
    <property type="entry name" value="Exo_endo_phos"/>
    <property type="match status" value="1"/>
</dbReference>
<keyword evidence="4" id="KW-1185">Reference proteome</keyword>
<dbReference type="SUPFAM" id="SSF56219">
    <property type="entry name" value="DNase I-like"/>
    <property type="match status" value="1"/>
</dbReference>
<dbReference type="Gene3D" id="3.60.10.10">
    <property type="entry name" value="Endonuclease/exonuclease/phosphatase"/>
    <property type="match status" value="1"/>
</dbReference>
<comment type="caution">
    <text evidence="3">The sequence shown here is derived from an EMBL/GenBank/DDBJ whole genome shotgun (WGS) entry which is preliminary data.</text>
</comment>
<protein>
    <recommendedName>
        <fullName evidence="2">Endonuclease/exonuclease/phosphatase domain-containing protein</fullName>
    </recommendedName>
</protein>
<dbReference type="EMBL" id="LGRX02025163">
    <property type="protein sequence ID" value="KAK3252824.1"/>
    <property type="molecule type" value="Genomic_DNA"/>
</dbReference>
<feature type="compositionally biased region" description="Polar residues" evidence="1">
    <location>
        <begin position="78"/>
        <end position="95"/>
    </location>
</feature>
<dbReference type="AlphaFoldDB" id="A0AAE0CEK9"/>
<evidence type="ECO:0000259" key="2">
    <source>
        <dbReference type="Pfam" id="PF03372"/>
    </source>
</evidence>
<proteinExistence type="predicted"/>
<gene>
    <name evidence="3" type="ORF">CYMTET_37900</name>
</gene>
<feature type="compositionally biased region" description="Basic and acidic residues" evidence="1">
    <location>
        <begin position="111"/>
        <end position="122"/>
    </location>
</feature>
<dbReference type="InterPro" id="IPR005135">
    <property type="entry name" value="Endo/exonuclease/phosphatase"/>
</dbReference>
<dbReference type="InterPro" id="IPR036691">
    <property type="entry name" value="Endo/exonu/phosph_ase_sf"/>
</dbReference>
<feature type="domain" description="Endonuclease/exonuclease/phosphatase" evidence="2">
    <location>
        <begin position="139"/>
        <end position="201"/>
    </location>
</feature>
<evidence type="ECO:0000313" key="3">
    <source>
        <dbReference type="EMBL" id="KAK3252824.1"/>
    </source>
</evidence>
<evidence type="ECO:0000313" key="4">
    <source>
        <dbReference type="Proteomes" id="UP001190700"/>
    </source>
</evidence>
<name>A0AAE0CEK9_9CHLO</name>
<accession>A0AAE0CEK9</accession>
<evidence type="ECO:0000256" key="1">
    <source>
        <dbReference type="SAM" id="MobiDB-lite"/>
    </source>
</evidence>
<feature type="region of interest" description="Disordered" evidence="1">
    <location>
        <begin position="189"/>
        <end position="212"/>
    </location>
</feature>
<dbReference type="GO" id="GO:0003824">
    <property type="term" value="F:catalytic activity"/>
    <property type="evidence" value="ECO:0007669"/>
    <property type="project" value="InterPro"/>
</dbReference>
<dbReference type="Proteomes" id="UP001190700">
    <property type="component" value="Unassembled WGS sequence"/>
</dbReference>
<feature type="region of interest" description="Disordered" evidence="1">
    <location>
        <begin position="1"/>
        <end position="135"/>
    </location>
</feature>
<organism evidence="3 4">
    <name type="scientific">Cymbomonas tetramitiformis</name>
    <dbReference type="NCBI Taxonomy" id="36881"/>
    <lineage>
        <taxon>Eukaryota</taxon>
        <taxon>Viridiplantae</taxon>
        <taxon>Chlorophyta</taxon>
        <taxon>Pyramimonadophyceae</taxon>
        <taxon>Pyramimonadales</taxon>
        <taxon>Pyramimonadaceae</taxon>
        <taxon>Cymbomonas</taxon>
    </lineage>
</organism>
<sequence>MVAAWHGWTKSPEESTWPRAAHQAAGGTGKVNNTRVAKQHKIAMQLATQREEQTDHSANAPRGSGRFPGKRAVLGPLQQVSGKENTPNRPTQQQHAKTRTVLGSWGNTNRGPEDNSNPKDEENGAPPPKDGKTGRLSLMTWNIRGSDHAYFDLARCCEKHQPDVLVLTETKAAGPMGPRKLQGLGYSAWHSAPCHGAPRRGADGASQGGPRP</sequence>